<dbReference type="Pfam" id="PF01243">
    <property type="entry name" value="PNPOx_N"/>
    <property type="match status" value="1"/>
</dbReference>
<dbReference type="OrthoDB" id="9790331at2"/>
<comment type="caution">
    <text evidence="2">The sequence shown here is derived from an EMBL/GenBank/DDBJ whole genome shotgun (WGS) entry which is preliminary data.</text>
</comment>
<evidence type="ECO:0000259" key="1">
    <source>
        <dbReference type="Pfam" id="PF01243"/>
    </source>
</evidence>
<dbReference type="InterPro" id="IPR012349">
    <property type="entry name" value="Split_barrel_FMN-bd"/>
</dbReference>
<dbReference type="RefSeq" id="WP_103098905.1">
    <property type="nucleotide sequence ID" value="NZ_LYMM01000084.1"/>
</dbReference>
<proteinExistence type="predicted"/>
<dbReference type="PANTHER" id="PTHR42815:SF2">
    <property type="entry name" value="FAD-BINDING, PUTATIVE (AFU_ORTHOLOGUE AFUA_6G07600)-RELATED"/>
    <property type="match status" value="1"/>
</dbReference>
<dbReference type="InterPro" id="IPR011576">
    <property type="entry name" value="Pyridox_Oxase_N"/>
</dbReference>
<dbReference type="Gene3D" id="2.30.110.10">
    <property type="entry name" value="Electron Transport, Fmn-binding Protein, Chain A"/>
    <property type="match status" value="1"/>
</dbReference>
<name>A0A2K2FTM6_9SPHN</name>
<evidence type="ECO:0000313" key="2">
    <source>
        <dbReference type="EMBL" id="PNU02126.1"/>
    </source>
</evidence>
<evidence type="ECO:0000313" key="3">
    <source>
        <dbReference type="Proteomes" id="UP000236327"/>
    </source>
</evidence>
<dbReference type="Proteomes" id="UP000236327">
    <property type="component" value="Unassembled WGS sequence"/>
</dbReference>
<dbReference type="PANTHER" id="PTHR42815">
    <property type="entry name" value="FAD-BINDING, PUTATIVE (AFU_ORTHOLOGUE AFUA_6G07600)-RELATED"/>
    <property type="match status" value="1"/>
</dbReference>
<dbReference type="EMBL" id="LYMM01000084">
    <property type="protein sequence ID" value="PNU02126.1"/>
    <property type="molecule type" value="Genomic_DNA"/>
</dbReference>
<reference evidence="2 3" key="1">
    <citation type="submission" date="2016-05" db="EMBL/GenBank/DDBJ databases">
        <title>Complete genome sequence of Novosphingobium guangzhouense SA925(T).</title>
        <authorList>
            <person name="Sha S."/>
        </authorList>
    </citation>
    <scope>NUCLEOTIDE SEQUENCE [LARGE SCALE GENOMIC DNA]</scope>
    <source>
        <strain evidence="2 3">SA925</strain>
    </source>
</reference>
<accession>A0A2K2FTM6</accession>
<feature type="domain" description="Pyridoxamine 5'-phosphate oxidase N-terminal" evidence="1">
    <location>
        <begin position="150"/>
        <end position="248"/>
    </location>
</feature>
<sequence length="337" mass="35778">MTGSTDITSVEALEAVLGQTPPAMHLKVIDHLDTGALAWLSRSPLGFAGFGSAEGLRVTLAGGAAGFAEGDARTLRIPLAMLDDPALPAIGAPVGALFLLPGVGETLRVNGRVSGLEDGAVQVEVGECYGHCAKAMIRSRFWDAAAMETPQEAAPFTDAVRFVALASMSAQGWADLSPKGDPAGGMVQLERDVLWFADRPGNRRMDSFRNIIEQPRVALALLVPGSTSVARIHGRARITTDPAIRERFAVQGKVPSLAIGVEIAGLELRESAALKRAALWPVTPEKSIEPTKLFIAHIKLNRNRGWAAALARASIAVPGMSTLMQKGLEKDYKDNLY</sequence>
<protein>
    <submittedName>
        <fullName evidence="2">Pyridoxamine 5-phosphate oxidase</fullName>
    </submittedName>
</protein>
<dbReference type="AlphaFoldDB" id="A0A2K2FTM6"/>
<organism evidence="2 3">
    <name type="scientific">Novosphingobium guangzhouense</name>
    <dbReference type="NCBI Taxonomy" id="1850347"/>
    <lineage>
        <taxon>Bacteria</taxon>
        <taxon>Pseudomonadati</taxon>
        <taxon>Pseudomonadota</taxon>
        <taxon>Alphaproteobacteria</taxon>
        <taxon>Sphingomonadales</taxon>
        <taxon>Sphingomonadaceae</taxon>
        <taxon>Novosphingobium</taxon>
    </lineage>
</organism>
<gene>
    <name evidence="2" type="ORF">A8V01_09605</name>
</gene>
<dbReference type="SUPFAM" id="SSF50475">
    <property type="entry name" value="FMN-binding split barrel"/>
    <property type="match status" value="1"/>
</dbReference>
<keyword evidence="3" id="KW-1185">Reference proteome</keyword>